<proteinExistence type="predicted"/>
<evidence type="ECO:0000313" key="3">
    <source>
        <dbReference type="EMBL" id="SUQ37504.1"/>
    </source>
</evidence>
<feature type="chain" id="PRO_5030004142" evidence="2">
    <location>
        <begin position="25"/>
        <end position="195"/>
    </location>
</feature>
<dbReference type="Proteomes" id="UP000255169">
    <property type="component" value="Unassembled WGS sequence"/>
</dbReference>
<sequence length="195" mass="20643">MPNVKFKIIPWALYLALTAPSVFAAPVTDVRTTPTAIPDTETVVPAPASSDIPPTTVFTRTEAGRALNLGQLESIQAETVLYEAQLARAKALNELQKNGYDRSLDQPFNPAPPSQDNSKKEVKGATKDAVLPHVIEITGNGKVFTALLALGNGNQVTVQVGQRIPGTDFVVKHVSINDVVVSGADQSLVSLSFAG</sequence>
<dbReference type="AlphaFoldDB" id="A0A0A8V876"/>
<dbReference type="GeneID" id="66881323"/>
<dbReference type="RefSeq" id="WP_049688157.1">
    <property type="nucleotide sequence ID" value="NZ_CCYO01000001.1"/>
</dbReference>
<gene>
    <name evidence="3" type="ORF">NCTC10476_03633</name>
</gene>
<protein>
    <submittedName>
        <fullName evidence="3">Putative type IV pilus protein</fullName>
    </submittedName>
</protein>
<feature type="region of interest" description="Disordered" evidence="1">
    <location>
        <begin position="101"/>
        <end position="125"/>
    </location>
</feature>
<evidence type="ECO:0000256" key="1">
    <source>
        <dbReference type="SAM" id="MobiDB-lite"/>
    </source>
</evidence>
<accession>A0A0A8V876</accession>
<keyword evidence="2" id="KW-0732">Signal</keyword>
<reference evidence="3 4" key="1">
    <citation type="submission" date="2018-06" db="EMBL/GenBank/DDBJ databases">
        <authorList>
            <consortium name="Pathogen Informatics"/>
            <person name="Doyle S."/>
        </authorList>
    </citation>
    <scope>NUCLEOTIDE SEQUENCE [LARGE SCALE GENOMIC DNA]</scope>
    <source>
        <strain evidence="3 4">NCTC10476</strain>
    </source>
</reference>
<name>A0A0A8V876_YERRU</name>
<organism evidence="3 4">
    <name type="scientific">Yersinia ruckeri</name>
    <dbReference type="NCBI Taxonomy" id="29486"/>
    <lineage>
        <taxon>Bacteria</taxon>
        <taxon>Pseudomonadati</taxon>
        <taxon>Pseudomonadota</taxon>
        <taxon>Gammaproteobacteria</taxon>
        <taxon>Enterobacterales</taxon>
        <taxon>Yersiniaceae</taxon>
        <taxon>Yersinia</taxon>
    </lineage>
</organism>
<keyword evidence="4" id="KW-1185">Reference proteome</keyword>
<dbReference type="NCBIfam" id="TIGR03021">
    <property type="entry name" value="pilP_fam"/>
    <property type="match status" value="1"/>
</dbReference>
<dbReference type="EMBL" id="UHJG01000003">
    <property type="protein sequence ID" value="SUQ37504.1"/>
    <property type="molecule type" value="Genomic_DNA"/>
</dbReference>
<dbReference type="InterPro" id="IPR022753">
    <property type="entry name" value="T4SS_pilus_biogen_PilP"/>
</dbReference>
<evidence type="ECO:0000313" key="4">
    <source>
        <dbReference type="Proteomes" id="UP000255169"/>
    </source>
</evidence>
<feature type="signal peptide" evidence="2">
    <location>
        <begin position="1"/>
        <end position="24"/>
    </location>
</feature>
<dbReference type="OrthoDB" id="6496093at2"/>
<evidence type="ECO:0000256" key="2">
    <source>
        <dbReference type="SAM" id="SignalP"/>
    </source>
</evidence>